<feature type="non-terminal residue" evidence="1">
    <location>
        <position position="1"/>
    </location>
</feature>
<dbReference type="EMBL" id="JAADJZ010000022">
    <property type="protein sequence ID" value="KAF2867564.1"/>
    <property type="molecule type" value="Genomic_DNA"/>
</dbReference>
<protein>
    <submittedName>
        <fullName evidence="1">Uncharacterized protein</fullName>
    </submittedName>
</protein>
<name>A0A7C8MEJ0_9PLEO</name>
<dbReference type="Proteomes" id="UP000481861">
    <property type="component" value="Unassembled WGS sequence"/>
</dbReference>
<gene>
    <name evidence="1" type="ORF">BDV95DRAFT_502634</name>
</gene>
<dbReference type="OrthoDB" id="5421503at2759"/>
<evidence type="ECO:0000313" key="2">
    <source>
        <dbReference type="Proteomes" id="UP000481861"/>
    </source>
</evidence>
<proteinExistence type="predicted"/>
<dbReference type="AlphaFoldDB" id="A0A7C8MEJ0"/>
<evidence type="ECO:0000313" key="1">
    <source>
        <dbReference type="EMBL" id="KAF2867564.1"/>
    </source>
</evidence>
<accession>A0A7C8MEJ0</accession>
<keyword evidence="2" id="KW-1185">Reference proteome</keyword>
<comment type="caution">
    <text evidence="1">The sequence shown here is derived from an EMBL/GenBank/DDBJ whole genome shotgun (WGS) entry which is preliminary data.</text>
</comment>
<sequence length="57" mass="6284">EHSHGIERGQARAKNVTTRERAHMFALILAMGLARSTLERACTTPHPRINVQFASGS</sequence>
<reference evidence="1 2" key="1">
    <citation type="submission" date="2020-01" db="EMBL/GenBank/DDBJ databases">
        <authorList>
            <consortium name="DOE Joint Genome Institute"/>
            <person name="Haridas S."/>
            <person name="Albert R."/>
            <person name="Binder M."/>
            <person name="Bloem J."/>
            <person name="Labutti K."/>
            <person name="Salamov A."/>
            <person name="Andreopoulos B."/>
            <person name="Baker S.E."/>
            <person name="Barry K."/>
            <person name="Bills G."/>
            <person name="Bluhm B.H."/>
            <person name="Cannon C."/>
            <person name="Castanera R."/>
            <person name="Culley D.E."/>
            <person name="Daum C."/>
            <person name="Ezra D."/>
            <person name="Gonzalez J.B."/>
            <person name="Henrissat B."/>
            <person name="Kuo A."/>
            <person name="Liang C."/>
            <person name="Lipzen A."/>
            <person name="Lutzoni F."/>
            <person name="Magnuson J."/>
            <person name="Mondo S."/>
            <person name="Nolan M."/>
            <person name="Ohm R."/>
            <person name="Pangilinan J."/>
            <person name="Park H.-J.H."/>
            <person name="Ramirez L."/>
            <person name="Alfaro M."/>
            <person name="Sun H."/>
            <person name="Tritt A."/>
            <person name="Yoshinaga Y."/>
            <person name="Zwiers L.-H.L."/>
            <person name="Turgeon B.G."/>
            <person name="Goodwin S.B."/>
            <person name="Spatafora J.W."/>
            <person name="Crous P.W."/>
            <person name="Grigoriev I.V."/>
        </authorList>
    </citation>
    <scope>NUCLEOTIDE SEQUENCE [LARGE SCALE GENOMIC DNA]</scope>
    <source>
        <strain evidence="1 2">CBS 611.86</strain>
    </source>
</reference>
<organism evidence="1 2">
    <name type="scientific">Massariosphaeria phaeospora</name>
    <dbReference type="NCBI Taxonomy" id="100035"/>
    <lineage>
        <taxon>Eukaryota</taxon>
        <taxon>Fungi</taxon>
        <taxon>Dikarya</taxon>
        <taxon>Ascomycota</taxon>
        <taxon>Pezizomycotina</taxon>
        <taxon>Dothideomycetes</taxon>
        <taxon>Pleosporomycetidae</taxon>
        <taxon>Pleosporales</taxon>
        <taxon>Pleosporales incertae sedis</taxon>
        <taxon>Massariosphaeria</taxon>
    </lineage>
</organism>